<sequence>MPKVKLGRDPAEERAKTIRSVINAKRGERDIQSQKDLAEMAGINRTTLSAKMRNGTWTLADLTRLDRVLRFDVDDLRQIVRGSR</sequence>
<feature type="domain" description="HTH cro/C1-type" evidence="1">
    <location>
        <begin position="33"/>
        <end position="76"/>
    </location>
</feature>
<dbReference type="Pfam" id="PF13443">
    <property type="entry name" value="HTH_26"/>
    <property type="match status" value="1"/>
</dbReference>
<evidence type="ECO:0000259" key="1">
    <source>
        <dbReference type="PROSITE" id="PS50943"/>
    </source>
</evidence>
<name>A0ABS6FBT3_9FIRM</name>
<reference evidence="2 3" key="1">
    <citation type="submission" date="2021-06" db="EMBL/GenBank/DDBJ databases">
        <authorList>
            <person name="Sun Q."/>
            <person name="Li D."/>
        </authorList>
    </citation>
    <scope>NUCLEOTIDE SEQUENCE [LARGE SCALE GENOMIC DNA]</scope>
    <source>
        <strain evidence="2 3">MSJ-2</strain>
    </source>
</reference>
<proteinExistence type="predicted"/>
<gene>
    <name evidence="2" type="ORF">KQI82_12545</name>
</gene>
<evidence type="ECO:0000313" key="2">
    <source>
        <dbReference type="EMBL" id="MBU5627739.1"/>
    </source>
</evidence>
<evidence type="ECO:0000313" key="3">
    <source>
        <dbReference type="Proteomes" id="UP000787672"/>
    </source>
</evidence>
<accession>A0ABS6FBT3</accession>
<dbReference type="RefSeq" id="WP_216633077.1">
    <property type="nucleotide sequence ID" value="NZ_JAHLQN010000001.1"/>
</dbReference>
<dbReference type="EMBL" id="JAHLQN010000001">
    <property type="protein sequence ID" value="MBU5627739.1"/>
    <property type="molecule type" value="Genomic_DNA"/>
</dbReference>
<protein>
    <submittedName>
        <fullName evidence="2">Helix-turn-helix transcriptional regulator</fullName>
    </submittedName>
</protein>
<dbReference type="InterPro" id="IPR001387">
    <property type="entry name" value="Cro/C1-type_HTH"/>
</dbReference>
<organism evidence="2 3">
    <name type="scientific">Dysosmobacter acutus</name>
    <dbReference type="NCBI Taxonomy" id="2841504"/>
    <lineage>
        <taxon>Bacteria</taxon>
        <taxon>Bacillati</taxon>
        <taxon>Bacillota</taxon>
        <taxon>Clostridia</taxon>
        <taxon>Eubacteriales</taxon>
        <taxon>Oscillospiraceae</taxon>
        <taxon>Dysosmobacter</taxon>
    </lineage>
</organism>
<dbReference type="PROSITE" id="PS50943">
    <property type="entry name" value="HTH_CROC1"/>
    <property type="match status" value="1"/>
</dbReference>
<keyword evidence="3" id="KW-1185">Reference proteome</keyword>
<comment type="caution">
    <text evidence="2">The sequence shown here is derived from an EMBL/GenBank/DDBJ whole genome shotgun (WGS) entry which is preliminary data.</text>
</comment>
<dbReference type="Proteomes" id="UP000787672">
    <property type="component" value="Unassembled WGS sequence"/>
</dbReference>